<protein>
    <submittedName>
        <fullName evidence="1">Uncharacterized protein</fullName>
    </submittedName>
</protein>
<name>A0ABN2K709_9ACTN</name>
<sequence length="73" mass="7828">MQHENTPATSDRHQGDLEVDVKVTIIVATRDGGMVQVSRAGLDADLVLGEATGEIRRILGARDQKKATGVEET</sequence>
<comment type="caution">
    <text evidence="1">The sequence shown here is derived from an EMBL/GenBank/DDBJ whole genome shotgun (WGS) entry which is preliminary data.</text>
</comment>
<organism evidence="1 2">
    <name type="scientific">Aeromicrobium alkaliterrae</name>
    <dbReference type="NCBI Taxonomy" id="302168"/>
    <lineage>
        <taxon>Bacteria</taxon>
        <taxon>Bacillati</taxon>
        <taxon>Actinomycetota</taxon>
        <taxon>Actinomycetes</taxon>
        <taxon>Propionibacteriales</taxon>
        <taxon>Nocardioidaceae</taxon>
        <taxon>Aeromicrobium</taxon>
    </lineage>
</organism>
<keyword evidence="2" id="KW-1185">Reference proteome</keyword>
<evidence type="ECO:0000313" key="2">
    <source>
        <dbReference type="Proteomes" id="UP001501057"/>
    </source>
</evidence>
<accession>A0ABN2K709</accession>
<reference evidence="1 2" key="1">
    <citation type="journal article" date="2019" name="Int. J. Syst. Evol. Microbiol.">
        <title>The Global Catalogue of Microorganisms (GCM) 10K type strain sequencing project: providing services to taxonomists for standard genome sequencing and annotation.</title>
        <authorList>
            <consortium name="The Broad Institute Genomics Platform"/>
            <consortium name="The Broad Institute Genome Sequencing Center for Infectious Disease"/>
            <person name="Wu L."/>
            <person name="Ma J."/>
        </authorList>
    </citation>
    <scope>NUCLEOTIDE SEQUENCE [LARGE SCALE GENOMIC DNA]</scope>
    <source>
        <strain evidence="1 2">JCM 13518</strain>
    </source>
</reference>
<dbReference type="Proteomes" id="UP001501057">
    <property type="component" value="Unassembled WGS sequence"/>
</dbReference>
<evidence type="ECO:0000313" key="1">
    <source>
        <dbReference type="EMBL" id="GAA1749650.1"/>
    </source>
</evidence>
<gene>
    <name evidence="1" type="ORF">GCM10009710_32040</name>
</gene>
<proteinExistence type="predicted"/>
<dbReference type="EMBL" id="BAAAME010000005">
    <property type="protein sequence ID" value="GAA1749650.1"/>
    <property type="molecule type" value="Genomic_DNA"/>
</dbReference>